<dbReference type="Proteomes" id="UP001152599">
    <property type="component" value="Unassembled WGS sequence"/>
</dbReference>
<dbReference type="InterPro" id="IPR019587">
    <property type="entry name" value="Polyketide_cyclase/dehydratase"/>
</dbReference>
<protein>
    <recommendedName>
        <fullName evidence="4">Polyketide cyclase / dehydrase and lipid transport</fullName>
    </recommendedName>
</protein>
<dbReference type="AlphaFoldDB" id="A0A9X4RUZ0"/>
<dbReference type="Gene3D" id="3.30.530.20">
    <property type="match status" value="1"/>
</dbReference>
<feature type="transmembrane region" description="Helical" evidence="1">
    <location>
        <begin position="88"/>
        <end position="107"/>
    </location>
</feature>
<keyword evidence="3" id="KW-1185">Reference proteome</keyword>
<accession>A0A9X4RUZ0</accession>
<gene>
    <name evidence="2" type="ORF">NMK71_07065</name>
</gene>
<feature type="transmembrane region" description="Helical" evidence="1">
    <location>
        <begin position="119"/>
        <end position="137"/>
    </location>
</feature>
<dbReference type="EMBL" id="JANCMU010000003">
    <property type="protein sequence ID" value="MDG4946171.1"/>
    <property type="molecule type" value="Genomic_DNA"/>
</dbReference>
<reference evidence="2" key="1">
    <citation type="submission" date="2022-07" db="EMBL/GenBank/DDBJ databases">
        <title>Description and genome-wide analysis of Profundicola chukchiensis gen. nov., sp. nov., marine bacteria isolated from bottom sediments of the Chukchi Sea.</title>
        <authorList>
            <person name="Romanenko L."/>
            <person name="Otstavnykh N."/>
            <person name="Kurilenko V."/>
            <person name="Eremeev V."/>
            <person name="Velansky P."/>
            <person name="Mikhailov V."/>
            <person name="Isaeva M."/>
        </authorList>
    </citation>
    <scope>NUCLEOTIDE SEQUENCE</scope>
    <source>
        <strain evidence="2">KMM 9713</strain>
    </source>
</reference>
<keyword evidence="1" id="KW-1133">Transmembrane helix</keyword>
<dbReference type="SUPFAM" id="SSF55961">
    <property type="entry name" value="Bet v1-like"/>
    <property type="match status" value="1"/>
</dbReference>
<dbReference type="InterPro" id="IPR023393">
    <property type="entry name" value="START-like_dom_sf"/>
</dbReference>
<dbReference type="Pfam" id="PF10604">
    <property type="entry name" value="Polyketide_cyc2"/>
    <property type="match status" value="1"/>
</dbReference>
<evidence type="ECO:0000256" key="1">
    <source>
        <dbReference type="SAM" id="Phobius"/>
    </source>
</evidence>
<evidence type="ECO:0000313" key="2">
    <source>
        <dbReference type="EMBL" id="MDG4946171.1"/>
    </source>
</evidence>
<evidence type="ECO:0000313" key="3">
    <source>
        <dbReference type="Proteomes" id="UP001152599"/>
    </source>
</evidence>
<keyword evidence="1" id="KW-0812">Transmembrane</keyword>
<feature type="transmembrane region" description="Helical" evidence="1">
    <location>
        <begin position="31"/>
        <end position="51"/>
    </location>
</feature>
<name>A0A9X4RUZ0_9FLAO</name>
<organism evidence="2 3">
    <name type="scientific">Profundicola chukchiensis</name>
    <dbReference type="NCBI Taxonomy" id="2961959"/>
    <lineage>
        <taxon>Bacteria</taxon>
        <taxon>Pseudomonadati</taxon>
        <taxon>Bacteroidota</taxon>
        <taxon>Flavobacteriia</taxon>
        <taxon>Flavobacteriales</taxon>
        <taxon>Weeksellaceae</taxon>
        <taxon>Profundicola</taxon>
    </lineage>
</organism>
<feature type="transmembrane region" description="Helical" evidence="1">
    <location>
        <begin position="7"/>
        <end position="25"/>
    </location>
</feature>
<feature type="transmembrane region" description="Helical" evidence="1">
    <location>
        <begin position="63"/>
        <end position="82"/>
    </location>
</feature>
<proteinExistence type="predicted"/>
<sequence>MQKYIRPISVITSLLIVGLLGYLSIEVLGNYGWTVFLISPFLTGFIPVYWVSRSSKIDLTGSYLLGLSTLLLAALGLLVFAIEGLVCIIMGLPIFVLCNMLGAYLGFKLNQKKWLQTKTLGLILVLISISTLSFDYVNEPKDLIPVRTSVIVHAPIEEVWENVVTFDKIEEPTDWLFKTGISYPTDATIEGHGVGAIRYCNFTTGSFVEPITTWNAPTLLQFDVAEQPTPMNEFNPFWDVAPKHLDGYFVSHKGQFKLNKIDDNTTELEGTTWYTVDITPELYWKTWSDFIIHRIHKRVLNHIKLESEG</sequence>
<keyword evidence="1" id="KW-0472">Membrane</keyword>
<comment type="caution">
    <text evidence="2">The sequence shown here is derived from an EMBL/GenBank/DDBJ whole genome shotgun (WGS) entry which is preliminary data.</text>
</comment>
<evidence type="ECO:0008006" key="4">
    <source>
        <dbReference type="Google" id="ProtNLM"/>
    </source>
</evidence>
<dbReference type="RefSeq" id="WP_304420651.1">
    <property type="nucleotide sequence ID" value="NZ_JANCMU010000003.1"/>
</dbReference>